<dbReference type="Pfam" id="PF03668">
    <property type="entry name" value="RapZ-like_N"/>
    <property type="match status" value="1"/>
</dbReference>
<dbReference type="EMBL" id="DRKP01000164">
    <property type="protein sequence ID" value="HEB97382.1"/>
    <property type="molecule type" value="Genomic_DNA"/>
</dbReference>
<evidence type="ECO:0000256" key="1">
    <source>
        <dbReference type="ARBA" id="ARBA00022741"/>
    </source>
</evidence>
<feature type="domain" description="RapZ-like N-terminal" evidence="5">
    <location>
        <begin position="1"/>
        <end position="157"/>
    </location>
</feature>
<evidence type="ECO:0000256" key="2">
    <source>
        <dbReference type="ARBA" id="ARBA00022840"/>
    </source>
</evidence>
<dbReference type="PANTHER" id="PTHR30448">
    <property type="entry name" value="RNASE ADAPTER PROTEIN RAPZ"/>
    <property type="match status" value="1"/>
</dbReference>
<dbReference type="Proteomes" id="UP000886251">
    <property type="component" value="Unassembled WGS sequence"/>
</dbReference>
<gene>
    <name evidence="7" type="primary">rapZ</name>
    <name evidence="7" type="ORF">ENI96_13250</name>
</gene>
<keyword evidence="2 4" id="KW-0067">ATP-binding</keyword>
<reference evidence="7" key="1">
    <citation type="journal article" date="2020" name="mSystems">
        <title>Genome- and Community-Level Interaction Insights into Carbon Utilization and Element Cycling Functions of Hydrothermarchaeota in Hydrothermal Sediment.</title>
        <authorList>
            <person name="Zhou Z."/>
            <person name="Liu Y."/>
            <person name="Xu W."/>
            <person name="Pan J."/>
            <person name="Luo Z.H."/>
            <person name="Li M."/>
        </authorList>
    </citation>
    <scope>NUCLEOTIDE SEQUENCE [LARGE SCALE GENOMIC DNA]</scope>
    <source>
        <strain evidence="7">HyVt-443</strain>
    </source>
</reference>
<dbReference type="GO" id="GO:0005525">
    <property type="term" value="F:GTP binding"/>
    <property type="evidence" value="ECO:0007669"/>
    <property type="project" value="UniProtKB-UniRule"/>
</dbReference>
<evidence type="ECO:0000259" key="6">
    <source>
        <dbReference type="Pfam" id="PF22740"/>
    </source>
</evidence>
<dbReference type="AlphaFoldDB" id="A0A831RNK3"/>
<comment type="caution">
    <text evidence="7">The sequence shown here is derived from an EMBL/GenBank/DDBJ whole genome shotgun (WGS) entry which is preliminary data.</text>
</comment>
<feature type="binding site" evidence="4">
    <location>
        <begin position="8"/>
        <end position="15"/>
    </location>
    <ligand>
        <name>ATP</name>
        <dbReference type="ChEBI" id="CHEBI:30616"/>
    </ligand>
</feature>
<protein>
    <submittedName>
        <fullName evidence="7">RNase adapter RapZ</fullName>
    </submittedName>
</protein>
<organism evidence="7">
    <name type="scientific">Sedimenticola thiotaurini</name>
    <dbReference type="NCBI Taxonomy" id="1543721"/>
    <lineage>
        <taxon>Bacteria</taxon>
        <taxon>Pseudomonadati</taxon>
        <taxon>Pseudomonadota</taxon>
        <taxon>Gammaproteobacteria</taxon>
        <taxon>Chromatiales</taxon>
        <taxon>Sedimenticolaceae</taxon>
        <taxon>Sedimenticola</taxon>
    </lineage>
</organism>
<dbReference type="InterPro" id="IPR005337">
    <property type="entry name" value="RapZ-like"/>
</dbReference>
<proteinExistence type="inferred from homology"/>
<evidence type="ECO:0000256" key="4">
    <source>
        <dbReference type="HAMAP-Rule" id="MF_00636"/>
    </source>
</evidence>
<dbReference type="GO" id="GO:0005524">
    <property type="term" value="F:ATP binding"/>
    <property type="evidence" value="ECO:0007669"/>
    <property type="project" value="UniProtKB-UniRule"/>
</dbReference>
<feature type="domain" description="RapZ C-terminal" evidence="6">
    <location>
        <begin position="166"/>
        <end position="284"/>
    </location>
</feature>
<dbReference type="PIRSF" id="PIRSF005052">
    <property type="entry name" value="P-loopkin"/>
    <property type="match status" value="1"/>
</dbReference>
<dbReference type="Gene3D" id="3.40.50.300">
    <property type="entry name" value="P-loop containing nucleotide triphosphate hydrolases"/>
    <property type="match status" value="1"/>
</dbReference>
<keyword evidence="1 4" id="KW-0547">Nucleotide-binding</keyword>
<dbReference type="Pfam" id="PF22740">
    <property type="entry name" value="PapZ_C"/>
    <property type="match status" value="1"/>
</dbReference>
<dbReference type="InterPro" id="IPR053930">
    <property type="entry name" value="RapZ-like_N"/>
</dbReference>
<dbReference type="SUPFAM" id="SSF52540">
    <property type="entry name" value="P-loop containing nucleoside triphosphate hydrolases"/>
    <property type="match status" value="1"/>
</dbReference>
<feature type="binding site" evidence="4">
    <location>
        <begin position="60"/>
        <end position="63"/>
    </location>
    <ligand>
        <name>GTP</name>
        <dbReference type="ChEBI" id="CHEBI:37565"/>
    </ligand>
</feature>
<name>A0A831RNK3_9GAMM</name>
<dbReference type="NCBIfam" id="NF003828">
    <property type="entry name" value="PRK05416.1"/>
    <property type="match status" value="1"/>
</dbReference>
<dbReference type="InterPro" id="IPR027417">
    <property type="entry name" value="P-loop_NTPase"/>
</dbReference>
<evidence type="ECO:0000256" key="3">
    <source>
        <dbReference type="ARBA" id="ARBA00023134"/>
    </source>
</evidence>
<dbReference type="HAMAP" id="MF_00636">
    <property type="entry name" value="RapZ_like"/>
    <property type="match status" value="1"/>
</dbReference>
<dbReference type="InterPro" id="IPR053931">
    <property type="entry name" value="RapZ_C"/>
</dbReference>
<evidence type="ECO:0000313" key="7">
    <source>
        <dbReference type="EMBL" id="HEB97382.1"/>
    </source>
</evidence>
<keyword evidence="3 4" id="KW-0342">GTP-binding</keyword>
<evidence type="ECO:0000259" key="5">
    <source>
        <dbReference type="Pfam" id="PF03668"/>
    </source>
</evidence>
<accession>A0A831RNK3</accession>
<dbReference type="PANTHER" id="PTHR30448:SF0">
    <property type="entry name" value="RNASE ADAPTER PROTEIN RAPZ"/>
    <property type="match status" value="1"/>
</dbReference>
<sequence length="285" mass="32481">MKLVIVTGLSGSGKTTALNTLEDLGHYCIDNLPLLLLEPFGRILLDSGDQRFEQAAIGIDARNHGTELEGLKSVLDTLRQRGVDVEILYLEAADETLIKRYSETRRRHPLSDDRHPLIEAIQLERAILGPFLNAADLRIDTTRMNVHQLRDLIRRRVGERPEGELSLLFESFGFKHGVPNDSDFVYDVRCLPNPYWRPDLRPLTGRDPAVAGFLENDPDVHRMHESISGFLEHWIPSFEADGRAYLTVSIGCTGGQHRSVYLVERLSRHFRERGHQVLVRHRELP</sequence>